<dbReference type="OrthoDB" id="18576at10239"/>
<evidence type="ECO:0000313" key="3">
    <source>
        <dbReference type="Proteomes" id="UP000207627"/>
    </source>
</evidence>
<organism evidence="2 3">
    <name type="scientific">Flavobacterium phage 1H</name>
    <dbReference type="NCBI Taxonomy" id="1792272"/>
    <lineage>
        <taxon>Viruses</taxon>
        <taxon>Duplodnaviria</taxon>
        <taxon>Heunggongvirae</taxon>
        <taxon>Uroviricota</taxon>
        <taxon>Caudoviricetes</taxon>
        <taxon>Duneviridae</taxon>
        <taxon>Unahavirus</taxon>
        <taxon>Unahavirus uv1H</taxon>
    </lineage>
</organism>
<dbReference type="GeneID" id="30307359"/>
<accession>A0A1B0WMF7</accession>
<dbReference type="Proteomes" id="UP000207627">
    <property type="component" value="Segment"/>
</dbReference>
<protein>
    <submittedName>
        <fullName evidence="2">Uncharacterized protein</fullName>
    </submittedName>
</protein>
<evidence type="ECO:0000313" key="2">
    <source>
        <dbReference type="EMBL" id="ANB41067.1"/>
    </source>
</evidence>
<name>A0A1B0WMF7_9CAUD</name>
<feature type="region of interest" description="Disordered" evidence="1">
    <location>
        <begin position="1"/>
        <end position="22"/>
    </location>
</feature>
<dbReference type="RefSeq" id="YP_009321859.1">
    <property type="nucleotide sequence ID" value="NC_031911.1"/>
</dbReference>
<dbReference type="KEGG" id="vg:30307359"/>
<sequence>MSENNSNTDQAKQSCKTGVSGSFSSDDVKWLLFYGYTKDKTVDLNTEQKGELDYFIEQMFETMKETSRFNIDMVKKAFWQRIEALANYR</sequence>
<reference evidence="2 3" key="1">
    <citation type="submission" date="2016-01" db="EMBL/GenBank/DDBJ databases">
        <title>Molecular aspects and genomic diversity of bacteriophages-specific to fish pathogen Flavobacterium psychrophilum.</title>
        <authorList>
            <person name="Castillo D."/>
            <person name="Middelboe M."/>
        </authorList>
    </citation>
    <scope>NUCLEOTIDE SEQUENCE [LARGE SCALE GENOMIC DNA]</scope>
</reference>
<keyword evidence="3" id="KW-1185">Reference proteome</keyword>
<dbReference type="EMBL" id="KU599889">
    <property type="protein sequence ID" value="ANB41067.1"/>
    <property type="molecule type" value="Genomic_DNA"/>
</dbReference>
<proteinExistence type="predicted"/>
<evidence type="ECO:0000256" key="1">
    <source>
        <dbReference type="SAM" id="MobiDB-lite"/>
    </source>
</evidence>